<dbReference type="Proteomes" id="UP001562178">
    <property type="component" value="Unassembled WGS sequence"/>
</dbReference>
<evidence type="ECO:0000259" key="7">
    <source>
        <dbReference type="PROSITE" id="PS51007"/>
    </source>
</evidence>
<evidence type="ECO:0000256" key="5">
    <source>
        <dbReference type="SAM" id="MobiDB-lite"/>
    </source>
</evidence>
<dbReference type="PANTHER" id="PTHR35008:SF9">
    <property type="entry name" value="CYTOCHROME C DOMAIN-CONTAINING PROTEIN"/>
    <property type="match status" value="1"/>
</dbReference>
<keyword evidence="6" id="KW-1133">Transmembrane helix</keyword>
<feature type="region of interest" description="Disordered" evidence="5">
    <location>
        <begin position="59"/>
        <end position="127"/>
    </location>
</feature>
<organism evidence="8 9">
    <name type="scientific">Comamonas sediminis</name>
    <dbReference type="NCBI Taxonomy" id="1783360"/>
    <lineage>
        <taxon>Bacteria</taxon>
        <taxon>Pseudomonadati</taxon>
        <taxon>Pseudomonadota</taxon>
        <taxon>Betaproteobacteria</taxon>
        <taxon>Burkholderiales</taxon>
        <taxon>Comamonadaceae</taxon>
        <taxon>Comamonas</taxon>
    </lineage>
</organism>
<keyword evidence="6" id="KW-0472">Membrane</keyword>
<dbReference type="InterPro" id="IPR051459">
    <property type="entry name" value="Cytochrome_c-type_DH"/>
</dbReference>
<comment type="caution">
    <text evidence="8">The sequence shown here is derived from an EMBL/GenBank/DDBJ whole genome shotgun (WGS) entry which is preliminary data.</text>
</comment>
<keyword evidence="1 4" id="KW-0349">Heme</keyword>
<dbReference type="PANTHER" id="PTHR35008">
    <property type="entry name" value="BLL4482 PROTEIN-RELATED"/>
    <property type="match status" value="1"/>
</dbReference>
<protein>
    <submittedName>
        <fullName evidence="8">C-type cytochrome</fullName>
    </submittedName>
</protein>
<feature type="compositionally biased region" description="Low complexity" evidence="5">
    <location>
        <begin position="61"/>
        <end position="122"/>
    </location>
</feature>
<dbReference type="Pfam" id="PF21342">
    <property type="entry name" value="SoxA-TsdA_cyt-c"/>
    <property type="match status" value="1"/>
</dbReference>
<dbReference type="InterPro" id="IPR036909">
    <property type="entry name" value="Cyt_c-like_dom_sf"/>
</dbReference>
<evidence type="ECO:0000256" key="4">
    <source>
        <dbReference type="PROSITE-ProRule" id="PRU00433"/>
    </source>
</evidence>
<keyword evidence="3 4" id="KW-0408">Iron</keyword>
<gene>
    <name evidence="8" type="ORF">AB7A72_12725</name>
</gene>
<accession>A0ABV4B3C5</accession>
<reference evidence="8 9" key="1">
    <citation type="journal article" date="2016" name="Int. J. Syst. Evol. Microbiol.">
        <title>Description of Comamonas sediminis sp. nov., isolated from lagoon sediments.</title>
        <authorList>
            <person name="Subhash Y."/>
            <person name="Bang J.J."/>
            <person name="You T.H."/>
            <person name="Lee S.S."/>
        </authorList>
    </citation>
    <scope>NUCLEOTIDE SEQUENCE [LARGE SCALE GENOMIC DNA]</scope>
    <source>
        <strain evidence="8 9">JCM 31169</strain>
    </source>
</reference>
<feature type="domain" description="Cytochrome c" evidence="7">
    <location>
        <begin position="251"/>
        <end position="336"/>
    </location>
</feature>
<feature type="domain" description="Cytochrome c" evidence="7">
    <location>
        <begin position="130"/>
        <end position="227"/>
    </location>
</feature>
<dbReference type="EMBL" id="JBGBDC010000005">
    <property type="protein sequence ID" value="MEY2251872.1"/>
    <property type="molecule type" value="Genomic_DNA"/>
</dbReference>
<dbReference type="InterPro" id="IPR009056">
    <property type="entry name" value="Cyt_c-like_dom"/>
</dbReference>
<name>A0ABV4B3C5_9BURK</name>
<evidence type="ECO:0000313" key="8">
    <source>
        <dbReference type="EMBL" id="MEY2251872.1"/>
    </source>
</evidence>
<dbReference type="PROSITE" id="PS51007">
    <property type="entry name" value="CYTC"/>
    <property type="match status" value="2"/>
</dbReference>
<keyword evidence="2 4" id="KW-0479">Metal-binding</keyword>
<keyword evidence="6" id="KW-0812">Transmembrane</keyword>
<feature type="transmembrane region" description="Helical" evidence="6">
    <location>
        <begin position="25"/>
        <end position="46"/>
    </location>
</feature>
<dbReference type="SUPFAM" id="SSF46626">
    <property type="entry name" value="Cytochrome c"/>
    <property type="match status" value="2"/>
</dbReference>
<sequence>MDYQRPNHVETPEEQARVQHSEWQYLKIFVVVVVAIVLVAAISFGMQVNKSMGELADERPAAAPAQTAQKPAAAPATPSPAPATAAADAPKPAPAAATPAASAAKAPTAASPTAFAPPAADAIPEGPMGDVIRRGEQIFLHTSTQAKAFVGNTLNCVNCHLDAGRAADSAPLWGAYTQYPAYRSKTKSVDTFSERLRGCFMYSMNGKAPPPGDEVLVALEAYAYWMSKGAPVGEKLPGASYPKLAKPAQAPDYARGQKVFNAQCALCHGDDGQGQRSGDVQVFPPLWGKQSYNWGAGMHEVDKAAGFIQANMPLGKGHTLSDQEAWDVATYINSHERPQDPRFTGNIADTRKRFHDSAFSLYGQTVNGQQLGQGTK</sequence>
<proteinExistence type="predicted"/>
<dbReference type="Gene3D" id="1.10.760.10">
    <property type="entry name" value="Cytochrome c-like domain"/>
    <property type="match status" value="2"/>
</dbReference>
<keyword evidence="9" id="KW-1185">Reference proteome</keyword>
<evidence type="ECO:0000256" key="6">
    <source>
        <dbReference type="SAM" id="Phobius"/>
    </source>
</evidence>
<dbReference type="RefSeq" id="WP_369460192.1">
    <property type="nucleotide sequence ID" value="NZ_JBGBDC010000005.1"/>
</dbReference>
<dbReference type="Pfam" id="PF13442">
    <property type="entry name" value="Cytochrome_CBB3"/>
    <property type="match status" value="1"/>
</dbReference>
<evidence type="ECO:0000256" key="1">
    <source>
        <dbReference type="ARBA" id="ARBA00022617"/>
    </source>
</evidence>
<evidence type="ECO:0000313" key="9">
    <source>
        <dbReference type="Proteomes" id="UP001562178"/>
    </source>
</evidence>
<evidence type="ECO:0000256" key="2">
    <source>
        <dbReference type="ARBA" id="ARBA00022723"/>
    </source>
</evidence>
<evidence type="ECO:0000256" key="3">
    <source>
        <dbReference type="ARBA" id="ARBA00023004"/>
    </source>
</evidence>